<dbReference type="Pfam" id="PF05016">
    <property type="entry name" value="ParE_toxin"/>
    <property type="match status" value="1"/>
</dbReference>
<dbReference type="InterPro" id="IPR035093">
    <property type="entry name" value="RelE/ParE_toxin_dom_sf"/>
</dbReference>
<dbReference type="Proteomes" id="UP000203589">
    <property type="component" value="Plasmid pSMS3-1"/>
</dbReference>
<name>A0A222EAV1_9RHOB</name>
<dbReference type="OrthoDB" id="9814952at2"/>
<reference evidence="2 3" key="1">
    <citation type="submission" date="2017-07" db="EMBL/GenBank/DDBJ databases">
        <title>Genome Sequence of Antarctobacter heliothermus Strain SMS3 Isolated from a culture of the Diatom Skeletonema marinoi.</title>
        <authorList>
            <person name="Topel M."/>
            <person name="Pinder M.I.M."/>
            <person name="Johansson O.N."/>
            <person name="Kourtchenko O."/>
            <person name="Godhe A."/>
            <person name="Clarke A.K."/>
        </authorList>
    </citation>
    <scope>NUCLEOTIDE SEQUENCE [LARGE SCALE GENOMIC DNA]</scope>
    <source>
        <strain evidence="2 3">SMS3</strain>
        <plasmid evidence="3">Plasmid psms3-1</plasmid>
    </source>
</reference>
<dbReference type="RefSeq" id="WP_094037423.1">
    <property type="nucleotide sequence ID" value="NZ_CP022541.1"/>
</dbReference>
<dbReference type="EMBL" id="CP022541">
    <property type="protein sequence ID" value="ASP23316.1"/>
    <property type="molecule type" value="Genomic_DNA"/>
</dbReference>
<sequence length="104" mass="11621">MTYTVRFHPKVANDLRGIARAMLPHAGAQTTQTILTTLRDTARSLSRTPHRGSTRDDILPDLRAIPSGRRGVICFTVDDTTQTVLIHLIAWGGADWQSRITTRR</sequence>
<accession>A0A222EAV1</accession>
<protein>
    <submittedName>
        <fullName evidence="2">ParE toxin of type II toxin-antitoxin system, parDE</fullName>
    </submittedName>
</protein>
<gene>
    <name evidence="2" type="ORF">ANTHELSMS3_04926</name>
</gene>
<dbReference type="Gene3D" id="3.30.2310.20">
    <property type="entry name" value="RelE-like"/>
    <property type="match status" value="1"/>
</dbReference>
<proteinExistence type="predicted"/>
<keyword evidence="2" id="KW-0614">Plasmid</keyword>
<organism evidence="2 3">
    <name type="scientific">Antarctobacter heliothermus</name>
    <dbReference type="NCBI Taxonomy" id="74033"/>
    <lineage>
        <taxon>Bacteria</taxon>
        <taxon>Pseudomonadati</taxon>
        <taxon>Pseudomonadota</taxon>
        <taxon>Alphaproteobacteria</taxon>
        <taxon>Rhodobacterales</taxon>
        <taxon>Roseobacteraceae</taxon>
        <taxon>Antarctobacter</taxon>
    </lineage>
</organism>
<keyword evidence="3" id="KW-1185">Reference proteome</keyword>
<keyword evidence="1" id="KW-1277">Toxin-antitoxin system</keyword>
<dbReference type="InterPro" id="IPR007712">
    <property type="entry name" value="RelE/ParE_toxin"/>
</dbReference>
<evidence type="ECO:0000313" key="2">
    <source>
        <dbReference type="EMBL" id="ASP23316.1"/>
    </source>
</evidence>
<geneLocation type="plasmid" evidence="3">
    <name>psms3-1</name>
</geneLocation>
<evidence type="ECO:0000256" key="1">
    <source>
        <dbReference type="ARBA" id="ARBA00022649"/>
    </source>
</evidence>
<evidence type="ECO:0000313" key="3">
    <source>
        <dbReference type="Proteomes" id="UP000203589"/>
    </source>
</evidence>
<dbReference type="AlphaFoldDB" id="A0A222EAV1"/>
<dbReference type="KEGG" id="aht:ANTHELSMS3_04926"/>